<feature type="domain" description="LD-carboxypeptidase C-terminal" evidence="8">
    <location>
        <begin position="205"/>
        <end position="325"/>
    </location>
</feature>
<feature type="active site" description="Nucleophile" evidence="6">
    <location>
        <position position="114"/>
    </location>
</feature>
<organism evidence="9 10">
    <name type="scientific">Nocardioides marmotae</name>
    <dbReference type="NCBI Taxonomy" id="2663857"/>
    <lineage>
        <taxon>Bacteria</taxon>
        <taxon>Bacillati</taxon>
        <taxon>Actinomycetota</taxon>
        <taxon>Actinomycetes</taxon>
        <taxon>Propionibacteriales</taxon>
        <taxon>Nocardioidaceae</taxon>
        <taxon>Nocardioides</taxon>
    </lineage>
</organism>
<dbReference type="RefSeq" id="WP_154616873.1">
    <property type="nucleotide sequence ID" value="NZ_CP053660.1"/>
</dbReference>
<dbReference type="GO" id="GO:0006508">
    <property type="term" value="P:proteolysis"/>
    <property type="evidence" value="ECO:0007669"/>
    <property type="project" value="UniProtKB-KW"/>
</dbReference>
<dbReference type="InterPro" id="IPR003507">
    <property type="entry name" value="S66_fam"/>
</dbReference>
<dbReference type="Pfam" id="PF02016">
    <property type="entry name" value="Peptidase_S66"/>
    <property type="match status" value="1"/>
</dbReference>
<comment type="similarity">
    <text evidence="1">Belongs to the peptidase S66 family.</text>
</comment>
<dbReference type="PANTHER" id="PTHR30237">
    <property type="entry name" value="MURAMOYLTETRAPEPTIDE CARBOXYPEPTIDASE"/>
    <property type="match status" value="1"/>
</dbReference>
<evidence type="ECO:0000259" key="7">
    <source>
        <dbReference type="Pfam" id="PF02016"/>
    </source>
</evidence>
<dbReference type="AlphaFoldDB" id="A0A6I3JFV1"/>
<evidence type="ECO:0000313" key="10">
    <source>
        <dbReference type="Proteomes" id="UP000433406"/>
    </source>
</evidence>
<evidence type="ECO:0000256" key="6">
    <source>
        <dbReference type="PIRSR" id="PIRSR028757-1"/>
    </source>
</evidence>
<feature type="domain" description="LD-carboxypeptidase N-terminal" evidence="7">
    <location>
        <begin position="15"/>
        <end position="134"/>
    </location>
</feature>
<dbReference type="PIRSF" id="PIRSF028757">
    <property type="entry name" value="LD-carboxypeptidase"/>
    <property type="match status" value="1"/>
</dbReference>
<dbReference type="InterPro" id="IPR040449">
    <property type="entry name" value="Peptidase_S66_N"/>
</dbReference>
<reference evidence="9 10" key="1">
    <citation type="submission" date="2019-10" db="EMBL/GenBank/DDBJ databases">
        <title>Nocardioides novel species isolated from the excrement of Marmot.</title>
        <authorList>
            <person name="Zhang G."/>
        </authorList>
    </citation>
    <scope>NUCLEOTIDE SEQUENCE [LARGE SCALE GENOMIC DNA]</scope>
    <source>
        <strain evidence="10">zg-579</strain>
    </source>
</reference>
<dbReference type="InterPro" id="IPR029062">
    <property type="entry name" value="Class_I_gatase-like"/>
</dbReference>
<dbReference type="InterPro" id="IPR027461">
    <property type="entry name" value="Carboxypeptidase_A_C_sf"/>
</dbReference>
<dbReference type="GO" id="GO:0004180">
    <property type="term" value="F:carboxypeptidase activity"/>
    <property type="evidence" value="ECO:0007669"/>
    <property type="project" value="UniProtKB-KW"/>
</dbReference>
<gene>
    <name evidence="9" type="ORF">GGQ22_18910</name>
</gene>
<keyword evidence="10" id="KW-1185">Reference proteome</keyword>
<dbReference type="Proteomes" id="UP000433406">
    <property type="component" value="Unassembled WGS sequence"/>
</dbReference>
<evidence type="ECO:0000259" key="8">
    <source>
        <dbReference type="Pfam" id="PF17676"/>
    </source>
</evidence>
<keyword evidence="2 9" id="KW-0121">Carboxypeptidase</keyword>
<dbReference type="PANTHER" id="PTHR30237:SF2">
    <property type="entry name" value="MUREIN TETRAPEPTIDE CARBOXYPEPTIDASE"/>
    <property type="match status" value="1"/>
</dbReference>
<protein>
    <submittedName>
        <fullName evidence="9">LD-carboxypeptidase</fullName>
    </submittedName>
</protein>
<evidence type="ECO:0000256" key="3">
    <source>
        <dbReference type="ARBA" id="ARBA00022670"/>
    </source>
</evidence>
<keyword evidence="5" id="KW-0720">Serine protease</keyword>
<comment type="caution">
    <text evidence="9">The sequence shown here is derived from an EMBL/GenBank/DDBJ whole genome shotgun (WGS) entry which is preliminary data.</text>
</comment>
<dbReference type="Gene3D" id="3.40.50.10740">
    <property type="entry name" value="Class I glutamine amidotransferase-like"/>
    <property type="match status" value="1"/>
</dbReference>
<sequence length="338" mass="35509">MDLRFPRPLRPGDRIGVTAPSAGVQPSMRARLDAAVAALGGRGLEVVLGECLGTTGVTAAPKEQRAAELTAMLCDPTIAAVVPPWGGELGIDVLDQLDWAALEQAEPTWLVGFSDTSLLLVALTTRLGWGTLHGSNLMDSPYDPPAGLLHWVDVASATGPVTQRSPGRYRTSGWDDYENDPGVSTMTLDGAGGWSVLGGGGADVTGRLIGGCVEIMGPIAGTPYGDVRAFGERHADEGLLVYLEACEDNAYTIARTLHGLRLAGWFDHANAVLVGRTAAPDAPDLSQREAVADALGGLDVPVVLDVECGHVQPFLPLVNGASARVVVDDRRHELVQEW</sequence>
<feature type="active site" description="Charge relay system" evidence="6">
    <location>
        <position position="244"/>
    </location>
</feature>
<dbReference type="GO" id="GO:0008236">
    <property type="term" value="F:serine-type peptidase activity"/>
    <property type="evidence" value="ECO:0007669"/>
    <property type="project" value="UniProtKB-KW"/>
</dbReference>
<dbReference type="Pfam" id="PF17676">
    <property type="entry name" value="Peptidase_S66C"/>
    <property type="match status" value="1"/>
</dbReference>
<proteinExistence type="inferred from homology"/>
<dbReference type="InterPro" id="IPR027478">
    <property type="entry name" value="LdcA_N"/>
</dbReference>
<name>A0A6I3JFV1_9ACTN</name>
<dbReference type="SUPFAM" id="SSF52317">
    <property type="entry name" value="Class I glutamine amidotransferase-like"/>
    <property type="match status" value="1"/>
</dbReference>
<feature type="active site" description="Charge relay system" evidence="6">
    <location>
        <position position="310"/>
    </location>
</feature>
<evidence type="ECO:0000256" key="1">
    <source>
        <dbReference type="ARBA" id="ARBA00010233"/>
    </source>
</evidence>
<evidence type="ECO:0000313" key="9">
    <source>
        <dbReference type="EMBL" id="MTB97144.1"/>
    </source>
</evidence>
<dbReference type="CDD" id="cd07062">
    <property type="entry name" value="Peptidase_S66_mccF_like"/>
    <property type="match status" value="1"/>
</dbReference>
<dbReference type="SUPFAM" id="SSF141986">
    <property type="entry name" value="LD-carboxypeptidase A C-terminal domain-like"/>
    <property type="match status" value="1"/>
</dbReference>
<evidence type="ECO:0000256" key="5">
    <source>
        <dbReference type="ARBA" id="ARBA00022825"/>
    </source>
</evidence>
<evidence type="ECO:0000256" key="2">
    <source>
        <dbReference type="ARBA" id="ARBA00022645"/>
    </source>
</evidence>
<evidence type="ECO:0000256" key="4">
    <source>
        <dbReference type="ARBA" id="ARBA00022801"/>
    </source>
</evidence>
<keyword evidence="3" id="KW-0645">Protease</keyword>
<dbReference type="InterPro" id="IPR040921">
    <property type="entry name" value="Peptidase_S66C"/>
</dbReference>
<keyword evidence="4" id="KW-0378">Hydrolase</keyword>
<dbReference type="EMBL" id="WLCI01000019">
    <property type="protein sequence ID" value="MTB97144.1"/>
    <property type="molecule type" value="Genomic_DNA"/>
</dbReference>
<accession>A0A6I3JFV1</accession>
<dbReference type="Gene3D" id="3.50.30.60">
    <property type="entry name" value="LD-carboxypeptidase A C-terminal domain-like"/>
    <property type="match status" value="1"/>
</dbReference>